<gene>
    <name evidence="1" type="ORF">DPM19_30170</name>
</gene>
<keyword evidence="2" id="KW-1185">Reference proteome</keyword>
<sequence length="67" mass="6580">MISIRSAIVMSAVAGGVIGLALANGASLAEALISAAVTVLPFFGAGPAAVREPSRCEHRDSGTSPEG</sequence>
<comment type="caution">
    <text evidence="1">The sequence shown here is derived from an EMBL/GenBank/DDBJ whole genome shotgun (WGS) entry which is preliminary data.</text>
</comment>
<name>A0A365GXS7_9ACTN</name>
<dbReference type="Proteomes" id="UP000251891">
    <property type="component" value="Unassembled WGS sequence"/>
</dbReference>
<accession>A0A365GXS7</accession>
<proteinExistence type="predicted"/>
<dbReference type="AlphaFoldDB" id="A0A365GXS7"/>
<reference evidence="1 2" key="1">
    <citation type="submission" date="2018-06" db="EMBL/GenBank/DDBJ databases">
        <title>Actinomadura craniellae sp. nov. isolated from marine sponge Craniella sp.</title>
        <authorList>
            <person name="Li L."/>
            <person name="Xu Q.H."/>
            <person name="Lin H.W."/>
            <person name="Lu Y.H."/>
        </authorList>
    </citation>
    <scope>NUCLEOTIDE SEQUENCE [LARGE SCALE GENOMIC DNA]</scope>
    <source>
        <strain evidence="1 2">LHW63021</strain>
    </source>
</reference>
<dbReference type="EMBL" id="QLYX01000018">
    <property type="protein sequence ID" value="RAY11568.1"/>
    <property type="molecule type" value="Genomic_DNA"/>
</dbReference>
<protein>
    <submittedName>
        <fullName evidence="1">Uncharacterized protein</fullName>
    </submittedName>
</protein>
<organism evidence="1 2">
    <name type="scientific">Actinomadura craniellae</name>
    <dbReference type="NCBI Taxonomy" id="2231787"/>
    <lineage>
        <taxon>Bacteria</taxon>
        <taxon>Bacillati</taxon>
        <taxon>Actinomycetota</taxon>
        <taxon>Actinomycetes</taxon>
        <taxon>Streptosporangiales</taxon>
        <taxon>Thermomonosporaceae</taxon>
        <taxon>Actinomadura</taxon>
    </lineage>
</organism>
<evidence type="ECO:0000313" key="2">
    <source>
        <dbReference type="Proteomes" id="UP000251891"/>
    </source>
</evidence>
<dbReference type="RefSeq" id="WP_111871474.1">
    <property type="nucleotide sequence ID" value="NZ_QLYX01000018.1"/>
</dbReference>
<evidence type="ECO:0000313" key="1">
    <source>
        <dbReference type="EMBL" id="RAY11568.1"/>
    </source>
</evidence>